<dbReference type="PIRSF" id="PIRSF002419">
    <property type="entry name" value="Tetraspanin"/>
    <property type="match status" value="1"/>
</dbReference>
<feature type="transmembrane region" description="Helical" evidence="7">
    <location>
        <begin position="196"/>
        <end position="218"/>
    </location>
</feature>
<dbReference type="PROSITE" id="PS00421">
    <property type="entry name" value="TM4_1"/>
    <property type="match status" value="1"/>
</dbReference>
<feature type="disulfide bond" evidence="6">
    <location>
        <begin position="147"/>
        <end position="182"/>
    </location>
</feature>
<dbReference type="AlphaFoldDB" id="A0A1J1IZY1"/>
<evidence type="ECO:0000256" key="2">
    <source>
        <dbReference type="ARBA" id="ARBA00006840"/>
    </source>
</evidence>
<gene>
    <name evidence="8" type="primary">similar to CD63 antigen</name>
    <name evidence="8" type="ORF">CLUMA_CG018734</name>
</gene>
<keyword evidence="6" id="KW-1015">Disulfide bond</keyword>
<dbReference type="OrthoDB" id="71600at2759"/>
<sequence>MGLNCGASLIKYVLFVFNLICAIGGIALMAVGGIALKKIDEVKDVFNDGDHPGFFPAAIIALGALIFIIAFFGCCGAIRESQCLLNLYALCLLIVIVLQVLLSIYVIVYNRDVQETAMKGWDRIWGGRSVAEINRRTIDKVQETIHCCGSQYPLDWGLAIPRSCCDPNSQVCNELYSYRIGCKQQIRNITENYSAWIAYLSLVMAVIELVGVIFGCCLSSNIRNSSRLSF</sequence>
<comment type="subcellular location">
    <subcellularLocation>
        <location evidence="1 7">Membrane</location>
        <topology evidence="1 7">Multi-pass membrane protein</topology>
    </subcellularLocation>
</comment>
<protein>
    <recommendedName>
        <fullName evidence="7">Tetraspanin</fullName>
    </recommendedName>
</protein>
<evidence type="ECO:0000256" key="5">
    <source>
        <dbReference type="ARBA" id="ARBA00023136"/>
    </source>
</evidence>
<feature type="transmembrane region" description="Helical" evidence="7">
    <location>
        <begin position="85"/>
        <end position="108"/>
    </location>
</feature>
<dbReference type="EMBL" id="CVRI01000065">
    <property type="protein sequence ID" value="CRL05703.1"/>
    <property type="molecule type" value="Genomic_DNA"/>
</dbReference>
<dbReference type="Gene3D" id="1.10.1450.10">
    <property type="entry name" value="Tetraspanin"/>
    <property type="match status" value="1"/>
</dbReference>
<evidence type="ECO:0000313" key="9">
    <source>
        <dbReference type="Proteomes" id="UP000183832"/>
    </source>
</evidence>
<keyword evidence="5 7" id="KW-0472">Membrane</keyword>
<dbReference type="GO" id="GO:0005886">
    <property type="term" value="C:plasma membrane"/>
    <property type="evidence" value="ECO:0007669"/>
    <property type="project" value="TreeGrafter"/>
</dbReference>
<dbReference type="PRINTS" id="PR00259">
    <property type="entry name" value="TMFOUR"/>
</dbReference>
<dbReference type="STRING" id="568069.A0A1J1IZY1"/>
<organism evidence="8 9">
    <name type="scientific">Clunio marinus</name>
    <dbReference type="NCBI Taxonomy" id="568069"/>
    <lineage>
        <taxon>Eukaryota</taxon>
        <taxon>Metazoa</taxon>
        <taxon>Ecdysozoa</taxon>
        <taxon>Arthropoda</taxon>
        <taxon>Hexapoda</taxon>
        <taxon>Insecta</taxon>
        <taxon>Pterygota</taxon>
        <taxon>Neoptera</taxon>
        <taxon>Endopterygota</taxon>
        <taxon>Diptera</taxon>
        <taxon>Nematocera</taxon>
        <taxon>Chironomoidea</taxon>
        <taxon>Chironomidae</taxon>
        <taxon>Clunio</taxon>
    </lineage>
</organism>
<evidence type="ECO:0000256" key="4">
    <source>
        <dbReference type="ARBA" id="ARBA00022989"/>
    </source>
</evidence>
<dbReference type="InterPro" id="IPR000301">
    <property type="entry name" value="Tetraspanin_animals"/>
</dbReference>
<feature type="disulfide bond" evidence="6">
    <location>
        <begin position="148"/>
        <end position="165"/>
    </location>
</feature>
<keyword evidence="9" id="KW-1185">Reference proteome</keyword>
<evidence type="ECO:0000256" key="6">
    <source>
        <dbReference type="PIRSR" id="PIRSR002419-1"/>
    </source>
</evidence>
<dbReference type="PANTHER" id="PTHR19282">
    <property type="entry name" value="TETRASPANIN"/>
    <property type="match status" value="1"/>
</dbReference>
<dbReference type="PANTHER" id="PTHR19282:SF544">
    <property type="entry name" value="TETRASPANIN"/>
    <property type="match status" value="1"/>
</dbReference>
<dbReference type="Pfam" id="PF00335">
    <property type="entry name" value="Tetraspanin"/>
    <property type="match status" value="1"/>
</dbReference>
<comment type="similarity">
    <text evidence="2 7">Belongs to the tetraspanin (TM4SF) family.</text>
</comment>
<dbReference type="InterPro" id="IPR008952">
    <property type="entry name" value="Tetraspanin_EC2_sf"/>
</dbReference>
<name>A0A1J1IZY1_9DIPT</name>
<dbReference type="InterPro" id="IPR018499">
    <property type="entry name" value="Tetraspanin/Peripherin"/>
</dbReference>
<dbReference type="SUPFAM" id="SSF48652">
    <property type="entry name" value="Tetraspanin"/>
    <property type="match status" value="1"/>
</dbReference>
<reference evidence="8 9" key="1">
    <citation type="submission" date="2015-04" db="EMBL/GenBank/DDBJ databases">
        <authorList>
            <person name="Syromyatnikov M.Y."/>
            <person name="Popov V.N."/>
        </authorList>
    </citation>
    <scope>NUCLEOTIDE SEQUENCE [LARGE SCALE GENOMIC DNA]</scope>
</reference>
<feature type="transmembrane region" description="Helical" evidence="7">
    <location>
        <begin position="54"/>
        <end position="78"/>
    </location>
</feature>
<evidence type="ECO:0000256" key="7">
    <source>
        <dbReference type="RuleBase" id="RU361218"/>
    </source>
</evidence>
<dbReference type="InterPro" id="IPR018503">
    <property type="entry name" value="Tetraspanin_CS"/>
</dbReference>
<feature type="transmembrane region" description="Helical" evidence="7">
    <location>
        <begin position="12"/>
        <end position="34"/>
    </location>
</feature>
<keyword evidence="3 7" id="KW-0812">Transmembrane</keyword>
<evidence type="ECO:0000313" key="8">
    <source>
        <dbReference type="EMBL" id="CRL05703.1"/>
    </source>
</evidence>
<keyword evidence="4 7" id="KW-1133">Transmembrane helix</keyword>
<evidence type="ECO:0000256" key="1">
    <source>
        <dbReference type="ARBA" id="ARBA00004141"/>
    </source>
</evidence>
<dbReference type="Proteomes" id="UP000183832">
    <property type="component" value="Unassembled WGS sequence"/>
</dbReference>
<proteinExistence type="inferred from homology"/>
<evidence type="ECO:0000256" key="3">
    <source>
        <dbReference type="ARBA" id="ARBA00022692"/>
    </source>
</evidence>
<dbReference type="CDD" id="cd03127">
    <property type="entry name" value="tetraspanin_LEL"/>
    <property type="match status" value="1"/>
</dbReference>
<accession>A0A1J1IZY1</accession>